<protein>
    <recommendedName>
        <fullName evidence="4">Bacterial surface antigen (D15) domain-containing protein</fullName>
    </recommendedName>
</protein>
<keyword evidence="2" id="KW-0812">Transmembrane</keyword>
<evidence type="ECO:0000256" key="2">
    <source>
        <dbReference type="ARBA" id="ARBA00022452"/>
    </source>
</evidence>
<evidence type="ECO:0000256" key="3">
    <source>
        <dbReference type="ARBA" id="ARBA00023136"/>
    </source>
</evidence>
<sequence length="581" mass="61390">MLLCATTAQAFDARLETTAGDDLKAQIKAASAVLEAADTDVTAPEEIIAAVQSDYRNLIGALYREGYYGPSISIRVDGQEGAAMSLISLPSSIQNVVISVTPGPRFVFGTARIAPLAPGTELPEGFVSGEVAHSNLIADASDAAIDSWRAASHAKAELADQSIVADHRDETLDAELTIDPGPAVTFGELHFAGKTTVRDDRLRRIANLPTGSDYSPEKLALVTKRLQKTGTFRSITLREAAELNSDNSLDITATLVDEKTRRLGFGAELSSLEGGTLSAYWMHRNITDNADRLRFEGEVAGLGSTTGVDATLSASYRRPATVTRKTTLVLGATIEHLDEPDYLSDSGQFTLGFEVETSPNSTFSAGLGYRYSEVEDDLGSRSFSHVILPIDGSRDTRDNALNPTSGSYFEAEILPFIGVGDSASGTRLFADGRAYRAFGGDDRFTLAARLQLGSIVWADYTEVPPDMLFFSGGGGTVRGQPYQSLGVDLGGGDETGGASFLGFSGELRTKVKGNISVVGFYDLGGIGTSALPGEDAEWHAGAGLGLRYNTGFGPIRFDLAGPVSGDTGDGVQIYIGIGQAF</sequence>
<reference evidence="5 6" key="1">
    <citation type="submission" date="2017-06" db="EMBL/GenBank/DDBJ databases">
        <title>Celeribacter sp. TSPH2 complete genome sequence.</title>
        <authorList>
            <person name="Woo J.-H."/>
            <person name="Kim H.-S."/>
        </authorList>
    </citation>
    <scope>NUCLEOTIDE SEQUENCE [LARGE SCALE GENOMIC DNA]</scope>
    <source>
        <strain evidence="5 6">TSPH2</strain>
    </source>
</reference>
<proteinExistence type="predicted"/>
<organism evidence="5 6">
    <name type="scientific">Celeribacter ethanolicus</name>
    <dbReference type="NCBI Taxonomy" id="1758178"/>
    <lineage>
        <taxon>Bacteria</taxon>
        <taxon>Pseudomonadati</taxon>
        <taxon>Pseudomonadota</taxon>
        <taxon>Alphaproteobacteria</taxon>
        <taxon>Rhodobacterales</taxon>
        <taxon>Roseobacteraceae</taxon>
        <taxon>Celeribacter</taxon>
    </lineage>
</organism>
<dbReference type="EMBL" id="CP022196">
    <property type="protein sequence ID" value="ATG47698.1"/>
    <property type="molecule type" value="Genomic_DNA"/>
</dbReference>
<feature type="domain" description="Bacterial surface antigen (D15)" evidence="4">
    <location>
        <begin position="307"/>
        <end position="581"/>
    </location>
</feature>
<dbReference type="AlphaFoldDB" id="A0A291GC22"/>
<dbReference type="InterPro" id="IPR039910">
    <property type="entry name" value="D15-like"/>
</dbReference>
<gene>
    <name evidence="5" type="ORF">CEW89_09010</name>
</gene>
<keyword evidence="2" id="KW-1134">Transmembrane beta strand</keyword>
<evidence type="ECO:0000256" key="1">
    <source>
        <dbReference type="ARBA" id="ARBA00004370"/>
    </source>
</evidence>
<keyword evidence="6" id="KW-1185">Reference proteome</keyword>
<comment type="subcellular location">
    <subcellularLocation>
        <location evidence="1">Membrane</location>
    </subcellularLocation>
</comment>
<dbReference type="PANTHER" id="PTHR12815">
    <property type="entry name" value="SORTING AND ASSEMBLY MACHINERY SAMM50 PROTEIN FAMILY MEMBER"/>
    <property type="match status" value="1"/>
</dbReference>
<evidence type="ECO:0000313" key="5">
    <source>
        <dbReference type="EMBL" id="ATG47698.1"/>
    </source>
</evidence>
<dbReference type="Gene3D" id="2.40.160.50">
    <property type="entry name" value="membrane protein fhac: a member of the omp85/tpsb transporter family"/>
    <property type="match status" value="1"/>
</dbReference>
<accession>A0A291GC22</accession>
<dbReference type="Pfam" id="PF01103">
    <property type="entry name" value="Omp85"/>
    <property type="match status" value="1"/>
</dbReference>
<dbReference type="STRING" id="1758178.GCA_001550095_02138"/>
<keyword evidence="3" id="KW-0472">Membrane</keyword>
<dbReference type="KEGG" id="ceh:CEW89_09010"/>
<evidence type="ECO:0000259" key="4">
    <source>
        <dbReference type="Pfam" id="PF01103"/>
    </source>
</evidence>
<dbReference type="PANTHER" id="PTHR12815:SF42">
    <property type="entry name" value="BACTERIAL SURFACE ANTIGEN (D15) DOMAIN-CONTAINING PROTEIN"/>
    <property type="match status" value="1"/>
</dbReference>
<dbReference type="Gene3D" id="3.10.20.310">
    <property type="entry name" value="membrane protein fhac"/>
    <property type="match status" value="1"/>
</dbReference>
<dbReference type="InterPro" id="IPR000184">
    <property type="entry name" value="Bac_surfAg_D15"/>
</dbReference>
<name>A0A291GC22_9RHOB</name>
<dbReference type="Proteomes" id="UP000217935">
    <property type="component" value="Chromosome"/>
</dbReference>
<dbReference type="GO" id="GO:0019867">
    <property type="term" value="C:outer membrane"/>
    <property type="evidence" value="ECO:0007669"/>
    <property type="project" value="InterPro"/>
</dbReference>
<evidence type="ECO:0000313" key="6">
    <source>
        <dbReference type="Proteomes" id="UP000217935"/>
    </source>
</evidence>